<evidence type="ECO:0000256" key="6">
    <source>
        <dbReference type="ARBA" id="ARBA00023054"/>
    </source>
</evidence>
<evidence type="ECO:0000256" key="2">
    <source>
        <dbReference type="ARBA" id="ARBA00009150"/>
    </source>
</evidence>
<gene>
    <name evidence="8" type="ORF">KLDO_g3772</name>
</gene>
<evidence type="ECO:0000313" key="8">
    <source>
        <dbReference type="EMBL" id="CDO95537.1"/>
    </source>
</evidence>
<keyword evidence="6" id="KW-0175">Coiled coil</keyword>
<dbReference type="GO" id="GO:0000938">
    <property type="term" value="C:GARP complex"/>
    <property type="evidence" value="ECO:0007669"/>
    <property type="project" value="InterPro"/>
</dbReference>
<dbReference type="Proteomes" id="UP000031516">
    <property type="component" value="Unassembled WGS sequence"/>
</dbReference>
<dbReference type="OrthoDB" id="10259024at2759"/>
<keyword evidence="5" id="KW-0333">Golgi apparatus</keyword>
<keyword evidence="4" id="KW-0653">Protein transport</keyword>
<comment type="subcellular location">
    <subcellularLocation>
        <location evidence="1">Golgi apparatus</location>
        <location evidence="1">trans-Golgi network</location>
    </subcellularLocation>
</comment>
<evidence type="ECO:0000256" key="1">
    <source>
        <dbReference type="ARBA" id="ARBA00004601"/>
    </source>
</evidence>
<reference evidence="8 9" key="1">
    <citation type="submission" date="2014-03" db="EMBL/GenBank/DDBJ databases">
        <title>The genome of Kluyveromyces dobzhanskii.</title>
        <authorList>
            <person name="Nystedt B."/>
            <person name="Astrom S."/>
        </authorList>
    </citation>
    <scope>NUCLEOTIDE SEQUENCE [LARGE SCALE GENOMIC DNA]</scope>
    <source>
        <strain evidence="8 9">CBS 2104</strain>
    </source>
</reference>
<dbReference type="GO" id="GO:0015031">
    <property type="term" value="P:protein transport"/>
    <property type="evidence" value="ECO:0007669"/>
    <property type="project" value="UniProtKB-KW"/>
</dbReference>
<dbReference type="GO" id="GO:0005829">
    <property type="term" value="C:cytosol"/>
    <property type="evidence" value="ECO:0007669"/>
    <property type="project" value="GOC"/>
</dbReference>
<organism evidence="8 9">
    <name type="scientific">Kluyveromyces dobzhanskii CBS 2104</name>
    <dbReference type="NCBI Taxonomy" id="1427455"/>
    <lineage>
        <taxon>Eukaryota</taxon>
        <taxon>Fungi</taxon>
        <taxon>Dikarya</taxon>
        <taxon>Ascomycota</taxon>
        <taxon>Saccharomycotina</taxon>
        <taxon>Saccharomycetes</taxon>
        <taxon>Saccharomycetales</taxon>
        <taxon>Saccharomycetaceae</taxon>
        <taxon>Kluyveromyces</taxon>
    </lineage>
</organism>
<evidence type="ECO:0000256" key="4">
    <source>
        <dbReference type="ARBA" id="ARBA00022927"/>
    </source>
</evidence>
<evidence type="ECO:0000256" key="5">
    <source>
        <dbReference type="ARBA" id="ARBA00023034"/>
    </source>
</evidence>
<dbReference type="GO" id="GO:0042147">
    <property type="term" value="P:retrograde transport, endosome to Golgi"/>
    <property type="evidence" value="ECO:0007669"/>
    <property type="project" value="InterPro"/>
</dbReference>
<dbReference type="AlphaFoldDB" id="A0A0A8LBB6"/>
<proteinExistence type="inferred from homology"/>
<keyword evidence="9" id="KW-1185">Reference proteome</keyword>
<dbReference type="GO" id="GO:0006896">
    <property type="term" value="P:Golgi to vacuole transport"/>
    <property type="evidence" value="ECO:0007669"/>
    <property type="project" value="TreeGrafter"/>
</dbReference>
<evidence type="ECO:0000256" key="3">
    <source>
        <dbReference type="ARBA" id="ARBA00022448"/>
    </source>
</evidence>
<feature type="compositionally biased region" description="Polar residues" evidence="7">
    <location>
        <begin position="7"/>
        <end position="24"/>
    </location>
</feature>
<sequence length="846" mass="97286">MPDVLLNSETPVLSPSPDGKTQLNRSPMLVLSQASDDASSLNDDLSILSRNRDQVRDSISMRRSSFDSTFNSFSTTMHTMKHGLDYSPLVDNSIYEIVMNTRFKRWLRHPTTDDIPPVVLCKNDIKDKWDKDITEYKDEIKNEYKVYQTTNNISNLNRMEQMRSIDEEKTTFGLQNTKAKAFQEIPEFYFDKEFKLDHPNFFRMLLRDFDFDANQLLNEEDKIRIESYEELQGRLTFYLDTVEGLLVSEISKSIKSFFDALEDVDKIKEYAKETVDELDSAKDALQAINEDKILTKKKVIKDLVKRKNVEKLQQGILQVKLAKEKCDECKKVYQEEKLQECLKLVNSVESLIRGDNDDSGVNDWTSPWPYKLSDISTLPGLSTVTDILNNLKVDIGGSYSLKLVNSLLEDLRTYYSSQSRNDTITKLQSRKDKTKPHLTIDDLFRETIKENLIQLIDCDQLVPAVKLYEDKFIAELKAIIKVNLPHDKQTSEDSKDGGKQTAPNGSKLSKLIQEQTSEEFQSMLVNIFTSEIELLNRLTRHQKLLLDVSLSELPTTAEQSDKMIIDLDIRKSVNEGIRIVQLRMGKIISVRRDITSTLRFDHFLQFYEICMLFMKECESISGEFLTKYLSDVLNIQIDAYLKYLQSLNLRVLRQMVEAERWTPFIVQPELQKDVNDIVSCIDLDPSNWSQFVDLNKPSPLDSTNNECKPSAGHKKSVVLGDKTFVASETLILAIKIIKTLLVLASNLPSQYARHCERQLTDILKFFNTKAIESVSSSLTDRLSTKTDKNLNIMAESLDCLAEITLLLQGYFQRTLGSKTDKYETIWKQLQQSSEKLFQSNNIPPPV</sequence>
<dbReference type="PANTHER" id="PTHR12965">
    <property type="entry name" value="VACUOLAR PROTEIN SORTING 54"/>
    <property type="match status" value="1"/>
</dbReference>
<name>A0A0A8LBB6_9SACH</name>
<dbReference type="InterPro" id="IPR039745">
    <property type="entry name" value="Vps54"/>
</dbReference>
<dbReference type="EMBL" id="CCBQ010000045">
    <property type="protein sequence ID" value="CDO95537.1"/>
    <property type="molecule type" value="Genomic_DNA"/>
</dbReference>
<comment type="similarity">
    <text evidence="2">Belongs to the VPS54 family.</text>
</comment>
<keyword evidence="3" id="KW-0813">Transport</keyword>
<dbReference type="GO" id="GO:0019905">
    <property type="term" value="F:syntaxin binding"/>
    <property type="evidence" value="ECO:0007669"/>
    <property type="project" value="TreeGrafter"/>
</dbReference>
<evidence type="ECO:0000313" key="9">
    <source>
        <dbReference type="Proteomes" id="UP000031516"/>
    </source>
</evidence>
<evidence type="ECO:0000256" key="7">
    <source>
        <dbReference type="SAM" id="MobiDB-lite"/>
    </source>
</evidence>
<accession>A0A0A8LBB6</accession>
<comment type="caution">
    <text evidence="8">The sequence shown here is derived from an EMBL/GenBank/DDBJ whole genome shotgun (WGS) entry which is preliminary data.</text>
</comment>
<protein>
    <submittedName>
        <fullName evidence="8">WGS project CCBQ000000000 data, contig 00015</fullName>
    </submittedName>
</protein>
<feature type="region of interest" description="Disordered" evidence="7">
    <location>
        <begin position="1"/>
        <end position="24"/>
    </location>
</feature>
<dbReference type="PANTHER" id="PTHR12965:SF0">
    <property type="entry name" value="VACUOLAR PROTEIN SORTING-ASSOCIATED PROTEIN 54"/>
    <property type="match status" value="1"/>
</dbReference>